<name>A0A8S3WNE7_PARAO</name>
<evidence type="ECO:0000313" key="2">
    <source>
        <dbReference type="Proteomes" id="UP000691718"/>
    </source>
</evidence>
<protein>
    <submittedName>
        <fullName evidence="1">(apollo) hypothetical protein</fullName>
    </submittedName>
</protein>
<dbReference type="AlphaFoldDB" id="A0A8S3WNE7"/>
<dbReference type="Proteomes" id="UP000691718">
    <property type="component" value="Unassembled WGS sequence"/>
</dbReference>
<evidence type="ECO:0000313" key="1">
    <source>
        <dbReference type="EMBL" id="CAG4971724.1"/>
    </source>
</evidence>
<sequence>MRMAGFELKSYNSFINENKENIDNNDVSRLRVTHEEVTVTNEAQNKVFDENEIVEYDQYNDNIGCSLPLLSRQHLQQNNGEELAEEEINYSTNLCSTSLSDNELIVTEHFY</sequence>
<dbReference type="EMBL" id="CAJQZP010000610">
    <property type="protein sequence ID" value="CAG4971724.1"/>
    <property type="molecule type" value="Genomic_DNA"/>
</dbReference>
<organism evidence="1 2">
    <name type="scientific">Parnassius apollo</name>
    <name type="common">Apollo butterfly</name>
    <name type="synonym">Papilio apollo</name>
    <dbReference type="NCBI Taxonomy" id="110799"/>
    <lineage>
        <taxon>Eukaryota</taxon>
        <taxon>Metazoa</taxon>
        <taxon>Ecdysozoa</taxon>
        <taxon>Arthropoda</taxon>
        <taxon>Hexapoda</taxon>
        <taxon>Insecta</taxon>
        <taxon>Pterygota</taxon>
        <taxon>Neoptera</taxon>
        <taxon>Endopterygota</taxon>
        <taxon>Lepidoptera</taxon>
        <taxon>Glossata</taxon>
        <taxon>Ditrysia</taxon>
        <taxon>Papilionoidea</taxon>
        <taxon>Papilionidae</taxon>
        <taxon>Parnassiinae</taxon>
        <taxon>Parnassini</taxon>
        <taxon>Parnassius</taxon>
        <taxon>Parnassius</taxon>
    </lineage>
</organism>
<accession>A0A8S3WNE7</accession>
<proteinExistence type="predicted"/>
<comment type="caution">
    <text evidence="1">The sequence shown here is derived from an EMBL/GenBank/DDBJ whole genome shotgun (WGS) entry which is preliminary data.</text>
</comment>
<reference evidence="1" key="1">
    <citation type="submission" date="2021-04" db="EMBL/GenBank/DDBJ databases">
        <authorList>
            <person name="Tunstrom K."/>
        </authorList>
    </citation>
    <scope>NUCLEOTIDE SEQUENCE</scope>
</reference>
<keyword evidence="2" id="KW-1185">Reference proteome</keyword>
<gene>
    <name evidence="1" type="ORF">PAPOLLO_LOCUS8476</name>
</gene>